<accession>A0A1X0XI89</accession>
<comment type="caution">
    <text evidence="1">The sequence shown here is derived from an EMBL/GenBank/DDBJ whole genome shotgun (WGS) entry which is preliminary data.</text>
</comment>
<dbReference type="InterPro" id="IPR010982">
    <property type="entry name" value="Lambda_DNA-bd_dom_sf"/>
</dbReference>
<dbReference type="AlphaFoldDB" id="A0A1X0XI89"/>
<evidence type="ECO:0000313" key="1">
    <source>
        <dbReference type="EMBL" id="ORJ52596.1"/>
    </source>
</evidence>
<protein>
    <submittedName>
        <fullName evidence="1">Uncharacterized protein</fullName>
    </submittedName>
</protein>
<organism evidence="1 2">
    <name type="scientific">Mycobacterium simiae</name>
    <name type="common">Mycobacterium habana</name>
    <dbReference type="NCBI Taxonomy" id="1784"/>
    <lineage>
        <taxon>Bacteria</taxon>
        <taxon>Bacillati</taxon>
        <taxon>Actinomycetota</taxon>
        <taxon>Actinomycetes</taxon>
        <taxon>Mycobacteriales</taxon>
        <taxon>Mycobacteriaceae</taxon>
        <taxon>Mycobacterium</taxon>
        <taxon>Mycobacterium simiae complex</taxon>
    </lineage>
</organism>
<dbReference type="RefSeq" id="WP_084954211.1">
    <property type="nucleotide sequence ID" value="NZ_MZZM01000046.1"/>
</dbReference>
<dbReference type="Proteomes" id="UP000193040">
    <property type="component" value="Unassembled WGS sequence"/>
</dbReference>
<dbReference type="EMBL" id="MZZM01000046">
    <property type="protein sequence ID" value="ORJ52596.1"/>
    <property type="molecule type" value="Genomic_DNA"/>
</dbReference>
<dbReference type="InterPro" id="IPR001387">
    <property type="entry name" value="Cro/C1-type_HTH"/>
</dbReference>
<reference evidence="1 2" key="1">
    <citation type="submission" date="2017-03" db="EMBL/GenBank/DDBJ databases">
        <title>Genomic insights into Mycobacterium simiae human colonization.</title>
        <authorList>
            <person name="Steffani J.L."/>
            <person name="Brunck M.E."/>
            <person name="Cruz E."/>
            <person name="Montiel R."/>
            <person name="Barona F."/>
        </authorList>
    </citation>
    <scope>NUCLEOTIDE SEQUENCE [LARGE SCALE GENOMIC DNA]</scope>
    <source>
        <strain evidence="1 2">MsiGto</strain>
    </source>
</reference>
<dbReference type="GO" id="GO:0003677">
    <property type="term" value="F:DNA binding"/>
    <property type="evidence" value="ECO:0007669"/>
    <property type="project" value="InterPro"/>
</dbReference>
<dbReference type="CDD" id="cd00093">
    <property type="entry name" value="HTH_XRE"/>
    <property type="match status" value="1"/>
</dbReference>
<name>A0A1X0XI89_MYCSI</name>
<proteinExistence type="predicted"/>
<gene>
    <name evidence="1" type="ORF">B5M45_30885</name>
</gene>
<dbReference type="Gene3D" id="1.10.260.40">
    <property type="entry name" value="lambda repressor-like DNA-binding domains"/>
    <property type="match status" value="1"/>
</dbReference>
<keyword evidence="2" id="KW-1185">Reference proteome</keyword>
<sequence length="220" mass="23927">MADSIAKVMGAGARELRIDAGATLEEVARAAQRYGLRWTSGRVGDFEAGRTAPALPMFLAAAAALGEVVGRQVSLAELVTGRGRVQITSEFSLERSQLRRALTGESFKFPMPLTSSIFETAHAIINKEAVTASWPPALRAVSPEFRLSVLKDFRESDARMCKNLGVDQVLGATAMAALWGHPFTVERDKRAGPNANAQRRGQISRRLKEDLEKVLNDGDY</sequence>
<evidence type="ECO:0000313" key="2">
    <source>
        <dbReference type="Proteomes" id="UP000193040"/>
    </source>
</evidence>